<dbReference type="GO" id="GO:0004630">
    <property type="term" value="F:phospholipase D activity"/>
    <property type="evidence" value="ECO:0007669"/>
    <property type="project" value="UniProtKB-EC"/>
</dbReference>
<feature type="domain" description="PLD phosphodiesterase" evidence="12">
    <location>
        <begin position="912"/>
        <end position="939"/>
    </location>
</feature>
<dbReference type="EMBL" id="CP086715">
    <property type="protein sequence ID" value="WOO79457.1"/>
    <property type="molecule type" value="Genomic_DNA"/>
</dbReference>
<evidence type="ECO:0000256" key="6">
    <source>
        <dbReference type="ARBA" id="ARBA00022963"/>
    </source>
</evidence>
<dbReference type="EC" id="3.1.4.4" evidence="3"/>
<dbReference type="CDD" id="cd09138">
    <property type="entry name" value="PLDc_vPLD1_2_yPLD_like_1"/>
    <property type="match status" value="1"/>
</dbReference>
<feature type="region of interest" description="Disordered" evidence="11">
    <location>
        <begin position="198"/>
        <end position="218"/>
    </location>
</feature>
<dbReference type="SUPFAM" id="SSF56024">
    <property type="entry name" value="Phospholipase D/nuclease"/>
    <property type="match status" value="2"/>
</dbReference>
<dbReference type="SMART" id="SM00155">
    <property type="entry name" value="PLDc"/>
    <property type="match status" value="2"/>
</dbReference>
<feature type="region of interest" description="Disordered" evidence="11">
    <location>
        <begin position="709"/>
        <end position="748"/>
    </location>
</feature>
<feature type="region of interest" description="Disordered" evidence="11">
    <location>
        <begin position="1509"/>
        <end position="1567"/>
    </location>
</feature>
<sequence length="1619" mass="180354">MEYIDEETFTISLVNSERLAGKDQISTSIPGAGLISELEIVEVEVEETFTPQLQVNGGAAPASPEPESPTASPTRRHSHTLPAEYDGGEESDIPPGADEGADGRGPGGHEADLRNVPVDGGAGGVSHERRKGPTTPTRTHASLSDHAHDGSPRRNRALEDVTTSPRNHHASHPSQRGHENPNGVIVLDSPIIEDDIAHVPQPAQPPPPAMSSSSRVKAITPPPPIVASPHKSNGKQREVLDDEALPPMIEDPSPDWRERLKFMNRGTLPPGGGDWADMSPSEGRWRSALDSGASTPGMHPPKDGNWSASQRHSWSEAQGGAGNELSADEAPAQHGTWSGGPPPGLKGTPGRSATMQSHSRTPGHTSGDDGPTVPSTPKVGGKRALRFPRMLSTRRASMSAAAQPPAIPEVAAPSMTNEMMAGTLPVMILKTWLDRDEDGHRAVPVLLGNLRFRVGDSVGFKAGKPGPGREMFKIECEYGDGAVKWIVYRELRDFLSLHAHYKAANIGTRVTGLRSSRHVEIPEFPRSAIPYWARESYYMDWLEGKGDYKGKKAKAAAEAAAASDKQKAVERGERGNGRQEFSTASRDALQQYLIDLIRAVMFRPESNRLCTFFELSALTVALAPRGGFQGKAGFLKIPTANASRRSNQPGILPSSWVMHRRPKWFIVRESYFVAAEGPEETEFYDVFLIDSDFSIERPKRAYRQGLHLLSGSGSSRHHEPASPTAEGEVETAEEKHEQAQEIDEEKKASQHTFYIANAQRRLKLVAKNARQMHQFIVSMERIAMECIWAGRNRFDSFAPVRLNVAAQWLVDGRDYFWNLSRAMNMAKSRIYIHDWWISPQIYLRRPGDERYRLDNLLKRKAEEGVRIFIIIYNEVSAKTTPVESLYVKKTLTGLHPNIMVQRSPSHLPNGALYWSHHEKLCVIDETIAFMGGLDLCFGRWDTSQHIMTDEDHTMPDGPEGPVWRGKDYWNERVAEFHDLDKPMEDTFDRSRIPRMPWHDVGLQIVGQPSRDLCRHFVQRWNYLLRVKNHRRQMPFLVPPADFTETELTDLKLQGTCEVQICRSVGPWSMGTTTKIEHSIQNAYVKSIQLSEHFVYIENQFFITSTVVNGIQIENNIGNALVNRIIKAHRDGTPWRACVVIPLLPGYTHPIDSAEASSVRLILECQNRTISRGPQSIFARLRKEGINPDDYISFFSLRGWCKFNSGALATEMVYIHGKTMIVDDRLVLCGSANINERSQRGDRDSELVAVIRDTDMIDGTMAGKPFKVGRFAHTLRVRLMREHAGVDVDEIDEDELMLRKPVAEQAEIAVWDPDHEQTGNARRGITRVKKSTPRERLGKSVSAAVGSIAKGVGENMKGYVDKGLETVTAIEHEAGPHRESFQSDNGPTMEERAVLKTHAEHGGAAGHPEEEADELGALDQGDERELAQHLLQTNLKSESRWSMPIDPPKMDPNLFHDPLDKRFWDDIWVAAAVFNTEVFRKVFRAMPDDLVSTWAQYKEYATYFEKFIRTPGSRASPTPEPAGEDKDKDKPNGDSATPAGQPAHETTVIAGPAGSGGEDGNKPSGDHEPWAEWELREMENLLNELRGTLVVYSTHFLEAEDQANNFLFNQERILPLLIYD</sequence>
<evidence type="ECO:0000313" key="14">
    <source>
        <dbReference type="Proteomes" id="UP000827549"/>
    </source>
</evidence>
<evidence type="ECO:0000256" key="9">
    <source>
        <dbReference type="ARBA" id="ARBA00074658"/>
    </source>
</evidence>
<keyword evidence="5" id="KW-0378">Hydrolase</keyword>
<keyword evidence="14" id="KW-1185">Reference proteome</keyword>
<keyword evidence="4" id="KW-0677">Repeat</keyword>
<dbReference type="Pfam" id="PF00614">
    <property type="entry name" value="PLDc"/>
    <property type="match status" value="2"/>
</dbReference>
<feature type="compositionally biased region" description="Polar residues" evidence="11">
    <location>
        <begin position="306"/>
        <end position="316"/>
    </location>
</feature>
<evidence type="ECO:0000256" key="3">
    <source>
        <dbReference type="ARBA" id="ARBA00012027"/>
    </source>
</evidence>
<dbReference type="GeneID" id="87806225"/>
<evidence type="ECO:0000313" key="13">
    <source>
        <dbReference type="EMBL" id="WOO79457.1"/>
    </source>
</evidence>
<dbReference type="Gene3D" id="3.30.870.10">
    <property type="entry name" value="Endonuclease Chain A"/>
    <property type="match status" value="2"/>
</dbReference>
<dbReference type="CDD" id="cd01254">
    <property type="entry name" value="PH_PLD"/>
    <property type="match status" value="1"/>
</dbReference>
<organism evidence="13 14">
    <name type="scientific">Vanrija pseudolonga</name>
    <dbReference type="NCBI Taxonomy" id="143232"/>
    <lineage>
        <taxon>Eukaryota</taxon>
        <taxon>Fungi</taxon>
        <taxon>Dikarya</taxon>
        <taxon>Basidiomycota</taxon>
        <taxon>Agaricomycotina</taxon>
        <taxon>Tremellomycetes</taxon>
        <taxon>Trichosporonales</taxon>
        <taxon>Trichosporonaceae</taxon>
        <taxon>Vanrija</taxon>
    </lineage>
</organism>
<feature type="compositionally biased region" description="Polar residues" evidence="11">
    <location>
        <begin position="351"/>
        <end position="364"/>
    </location>
</feature>
<evidence type="ECO:0000256" key="10">
    <source>
        <dbReference type="ARBA" id="ARBA00079280"/>
    </source>
</evidence>
<feature type="region of interest" description="Disordered" evidence="11">
    <location>
        <begin position="263"/>
        <end position="385"/>
    </location>
</feature>
<protein>
    <recommendedName>
        <fullName evidence="9">Phospholipase D1</fullName>
        <ecNumber evidence="3">3.1.4.4</ecNumber>
    </recommendedName>
    <alternativeName>
        <fullName evidence="8">Choline phosphatase 1</fullName>
    </alternativeName>
    <alternativeName>
        <fullName evidence="10">Phosphatidylcholine-hydrolyzing phospholipase D1</fullName>
    </alternativeName>
</protein>
<proteinExistence type="inferred from homology"/>
<feature type="compositionally biased region" description="Basic and acidic residues" evidence="11">
    <location>
        <begin position="564"/>
        <end position="577"/>
    </location>
</feature>
<dbReference type="Proteomes" id="UP000827549">
    <property type="component" value="Chromosome 2"/>
</dbReference>
<evidence type="ECO:0000259" key="12">
    <source>
        <dbReference type="SMART" id="SM00155"/>
    </source>
</evidence>
<comment type="similarity">
    <text evidence="2">Belongs to the phospholipase D family.</text>
</comment>
<dbReference type="PANTHER" id="PTHR18896">
    <property type="entry name" value="PHOSPHOLIPASE D"/>
    <property type="match status" value="1"/>
</dbReference>
<feature type="compositionally biased region" description="Basic and acidic residues" evidence="11">
    <location>
        <begin position="732"/>
        <end position="748"/>
    </location>
</feature>
<evidence type="ECO:0000256" key="1">
    <source>
        <dbReference type="ARBA" id="ARBA00000798"/>
    </source>
</evidence>
<dbReference type="PANTHER" id="PTHR18896:SF76">
    <property type="entry name" value="PHOSPHOLIPASE"/>
    <property type="match status" value="1"/>
</dbReference>
<feature type="domain" description="PLD phosphodiesterase" evidence="12">
    <location>
        <begin position="1210"/>
        <end position="1237"/>
    </location>
</feature>
<evidence type="ECO:0000256" key="2">
    <source>
        <dbReference type="ARBA" id="ARBA00008664"/>
    </source>
</evidence>
<reference evidence="13" key="1">
    <citation type="submission" date="2023-10" db="EMBL/GenBank/DDBJ databases">
        <authorList>
            <person name="Noh H."/>
        </authorList>
    </citation>
    <scope>NUCLEOTIDE SEQUENCE</scope>
    <source>
        <strain evidence="13">DUCC4014</strain>
    </source>
</reference>
<evidence type="ECO:0000256" key="7">
    <source>
        <dbReference type="ARBA" id="ARBA00023098"/>
    </source>
</evidence>
<dbReference type="RefSeq" id="XP_062625489.1">
    <property type="nucleotide sequence ID" value="XM_062769505.1"/>
</dbReference>
<name>A0AAF0Y4W8_9TREE</name>
<evidence type="ECO:0000256" key="8">
    <source>
        <dbReference type="ARBA" id="ARBA00042228"/>
    </source>
</evidence>
<evidence type="ECO:0000256" key="4">
    <source>
        <dbReference type="ARBA" id="ARBA00022737"/>
    </source>
</evidence>
<dbReference type="InterPro" id="IPR001736">
    <property type="entry name" value="PLipase_D/transphosphatidylase"/>
</dbReference>
<feature type="compositionally biased region" description="Basic and acidic residues" evidence="11">
    <location>
        <begin position="1522"/>
        <end position="1531"/>
    </location>
</feature>
<dbReference type="FunFam" id="3.30.870.10:FF:000011">
    <property type="entry name" value="Phospholipase"/>
    <property type="match status" value="1"/>
</dbReference>
<comment type="catalytic activity">
    <reaction evidence="1">
        <text>a 1,2-diacyl-sn-glycero-3-phosphocholine + H2O = a 1,2-diacyl-sn-glycero-3-phosphate + choline + H(+)</text>
        <dbReference type="Rhea" id="RHEA:14445"/>
        <dbReference type="ChEBI" id="CHEBI:15354"/>
        <dbReference type="ChEBI" id="CHEBI:15377"/>
        <dbReference type="ChEBI" id="CHEBI:15378"/>
        <dbReference type="ChEBI" id="CHEBI:57643"/>
        <dbReference type="ChEBI" id="CHEBI:58608"/>
        <dbReference type="EC" id="3.1.4.4"/>
    </reaction>
</comment>
<evidence type="ECO:0000256" key="5">
    <source>
        <dbReference type="ARBA" id="ARBA00022801"/>
    </source>
</evidence>
<feature type="region of interest" description="Disordered" evidence="11">
    <location>
        <begin position="562"/>
        <end position="582"/>
    </location>
</feature>
<evidence type="ECO:0000256" key="11">
    <source>
        <dbReference type="SAM" id="MobiDB-lite"/>
    </source>
</evidence>
<feature type="compositionally biased region" description="Basic and acidic residues" evidence="11">
    <location>
        <begin position="143"/>
        <end position="159"/>
    </location>
</feature>
<gene>
    <name evidence="13" type="primary">pld1_0</name>
    <name evidence="13" type="ORF">LOC62_02G002979</name>
</gene>
<accession>A0AAF0Y4W8</accession>
<dbReference type="InterPro" id="IPR015679">
    <property type="entry name" value="PLipase_D_fam"/>
</dbReference>
<feature type="region of interest" description="Disordered" evidence="11">
    <location>
        <begin position="55"/>
        <end position="182"/>
    </location>
</feature>
<dbReference type="GO" id="GO:0009395">
    <property type="term" value="P:phospholipid catabolic process"/>
    <property type="evidence" value="ECO:0007669"/>
    <property type="project" value="TreeGrafter"/>
</dbReference>
<keyword evidence="7" id="KW-0443">Lipid metabolism</keyword>
<feature type="region of interest" description="Disordered" evidence="11">
    <location>
        <begin position="1315"/>
        <end position="1337"/>
    </location>
</feature>
<feature type="compositionally biased region" description="Basic and acidic residues" evidence="11">
    <location>
        <begin position="1558"/>
        <end position="1567"/>
    </location>
</feature>
<dbReference type="CDD" id="cd09141">
    <property type="entry name" value="PLDc_vPLD1_2_yPLD_like_2"/>
    <property type="match status" value="1"/>
</dbReference>
<keyword evidence="6" id="KW-0442">Lipid degradation</keyword>